<keyword evidence="1" id="KW-0863">Zinc-finger</keyword>
<dbReference type="GO" id="GO:0003676">
    <property type="term" value="F:nucleic acid binding"/>
    <property type="evidence" value="ECO:0007669"/>
    <property type="project" value="InterPro"/>
</dbReference>
<dbReference type="AlphaFoldDB" id="A0A5N6NZG8"/>
<gene>
    <name evidence="4" type="ORF">E3N88_13780</name>
</gene>
<feature type="domain" description="CCHC-type" evidence="3">
    <location>
        <begin position="298"/>
        <end position="313"/>
    </location>
</feature>
<name>A0A5N6NZG8_9ASTR</name>
<evidence type="ECO:0000256" key="2">
    <source>
        <dbReference type="SAM" id="MobiDB-lite"/>
    </source>
</evidence>
<comment type="caution">
    <text evidence="4">The sequence shown here is derived from an EMBL/GenBank/DDBJ whole genome shotgun (WGS) entry which is preliminary data.</text>
</comment>
<dbReference type="Pfam" id="PF08284">
    <property type="entry name" value="RVP_2"/>
    <property type="match status" value="1"/>
</dbReference>
<proteinExistence type="predicted"/>
<dbReference type="InterPro" id="IPR001878">
    <property type="entry name" value="Znf_CCHC"/>
</dbReference>
<dbReference type="PANTHER" id="PTHR15503">
    <property type="entry name" value="LDOC1 RELATED"/>
    <property type="match status" value="1"/>
</dbReference>
<dbReference type="Gene3D" id="4.10.60.10">
    <property type="entry name" value="Zinc finger, CCHC-type"/>
    <property type="match status" value="1"/>
</dbReference>
<dbReference type="EMBL" id="SZYD01000007">
    <property type="protein sequence ID" value="KAD5802420.1"/>
    <property type="molecule type" value="Genomic_DNA"/>
</dbReference>
<sequence>MAEEHNSDGSSHVEERFTESQRMIKEEVARALEAALPPYIEEIKSSLKDFLHEELSDFKAGAEVEQPSKKVTYKDFMACKPAEFKGEVDPLMSQRWIADIESAFETSHCDSSDQVMFAGNQLKDRAKDWWELLRKERGAQGMKGLNWTQFKELFLKRFCPQAAIDRITEEFLQLRQKEESIDTITAIFYDKARFCPDLLQTERMWINRYHTMLNAKYREFLTPSRCDTLMELIDCARERELELKRQDDRGEKRKAVVEVGSSKKAKFVKPPKKTSFIKPCSNCGKLHTGECRARTTICYKCGKPGHFATQCTSPISLCYNCYKPGHRRDECPELKGTSQSSGGGRAFATQSSGKKPEIPKPKGRAFQISAEEAKVTSDVVTGTFLLNSISAYILFDSGASRSFISAKFVHHPSFVLEKLPAPLEVEVADSKSFLAFDIYRNCKLTIEVWKFEGLKLPIRQSWFNEDKTLDLVKIQKIHVYVCVLRSREEKKRNSQNLASKSIDFMV</sequence>
<evidence type="ECO:0000313" key="5">
    <source>
        <dbReference type="Proteomes" id="UP000326396"/>
    </source>
</evidence>
<organism evidence="4 5">
    <name type="scientific">Mikania micrantha</name>
    <name type="common">bitter vine</name>
    <dbReference type="NCBI Taxonomy" id="192012"/>
    <lineage>
        <taxon>Eukaryota</taxon>
        <taxon>Viridiplantae</taxon>
        <taxon>Streptophyta</taxon>
        <taxon>Embryophyta</taxon>
        <taxon>Tracheophyta</taxon>
        <taxon>Spermatophyta</taxon>
        <taxon>Magnoliopsida</taxon>
        <taxon>eudicotyledons</taxon>
        <taxon>Gunneridae</taxon>
        <taxon>Pentapetalae</taxon>
        <taxon>asterids</taxon>
        <taxon>campanulids</taxon>
        <taxon>Asterales</taxon>
        <taxon>Asteraceae</taxon>
        <taxon>Asteroideae</taxon>
        <taxon>Heliantheae alliance</taxon>
        <taxon>Eupatorieae</taxon>
        <taxon>Mikania</taxon>
    </lineage>
</organism>
<dbReference type="InterPro" id="IPR032567">
    <property type="entry name" value="RTL1-rel"/>
</dbReference>
<feature type="region of interest" description="Disordered" evidence="2">
    <location>
        <begin position="333"/>
        <end position="361"/>
    </location>
</feature>
<feature type="domain" description="CCHC-type" evidence="3">
    <location>
        <begin position="318"/>
        <end position="333"/>
    </location>
</feature>
<dbReference type="SMART" id="SM00343">
    <property type="entry name" value="ZnF_C2HC"/>
    <property type="match status" value="2"/>
</dbReference>
<dbReference type="PROSITE" id="PS50158">
    <property type="entry name" value="ZF_CCHC"/>
    <property type="match status" value="2"/>
</dbReference>
<keyword evidence="5" id="KW-1185">Reference proteome</keyword>
<dbReference type="InterPro" id="IPR036875">
    <property type="entry name" value="Znf_CCHC_sf"/>
</dbReference>
<protein>
    <recommendedName>
        <fullName evidence="3">CCHC-type domain-containing protein</fullName>
    </recommendedName>
</protein>
<evidence type="ECO:0000256" key="1">
    <source>
        <dbReference type="PROSITE-ProRule" id="PRU00047"/>
    </source>
</evidence>
<dbReference type="SUPFAM" id="SSF57756">
    <property type="entry name" value="Retrovirus zinc finger-like domains"/>
    <property type="match status" value="1"/>
</dbReference>
<accession>A0A5N6NZG8</accession>
<dbReference type="Proteomes" id="UP000326396">
    <property type="component" value="Linkage Group LG15"/>
</dbReference>
<dbReference type="Pfam" id="PF00098">
    <property type="entry name" value="zf-CCHC"/>
    <property type="match status" value="2"/>
</dbReference>
<dbReference type="OrthoDB" id="2272416at2759"/>
<keyword evidence="1" id="KW-0479">Metal-binding</keyword>
<dbReference type="InterPro" id="IPR045358">
    <property type="entry name" value="Ty3_capsid"/>
</dbReference>
<dbReference type="PANTHER" id="PTHR15503:SF41">
    <property type="entry name" value="NUCLEOTIDYLTRANSFERASE, RIBONUCLEASE H"/>
    <property type="match status" value="1"/>
</dbReference>
<dbReference type="CDD" id="cd00303">
    <property type="entry name" value="retropepsin_like"/>
    <property type="match status" value="1"/>
</dbReference>
<evidence type="ECO:0000313" key="4">
    <source>
        <dbReference type="EMBL" id="KAD5802420.1"/>
    </source>
</evidence>
<evidence type="ECO:0000259" key="3">
    <source>
        <dbReference type="PROSITE" id="PS50158"/>
    </source>
</evidence>
<dbReference type="GO" id="GO:0008270">
    <property type="term" value="F:zinc ion binding"/>
    <property type="evidence" value="ECO:0007669"/>
    <property type="project" value="UniProtKB-KW"/>
</dbReference>
<keyword evidence="1" id="KW-0862">Zinc</keyword>
<reference evidence="4 5" key="1">
    <citation type="submission" date="2019-05" db="EMBL/GenBank/DDBJ databases">
        <title>Mikania micrantha, genome provides insights into the molecular mechanism of rapid growth.</title>
        <authorList>
            <person name="Liu B."/>
        </authorList>
    </citation>
    <scope>NUCLEOTIDE SEQUENCE [LARGE SCALE GENOMIC DNA]</scope>
    <source>
        <strain evidence="4">NLD-2019</strain>
        <tissue evidence="4">Leaf</tissue>
    </source>
</reference>
<dbReference type="Pfam" id="PF19259">
    <property type="entry name" value="Ty3_capsid"/>
    <property type="match status" value="1"/>
</dbReference>